<dbReference type="RefSeq" id="WP_011736089.1">
    <property type="nucleotide sequence ID" value="NC_008609.1"/>
</dbReference>
<dbReference type="SUPFAM" id="SSF50156">
    <property type="entry name" value="PDZ domain-like"/>
    <property type="match status" value="1"/>
</dbReference>
<gene>
    <name evidence="2" type="ordered locus">Ppro_2221</name>
</gene>
<protein>
    <submittedName>
        <fullName evidence="2">PDZ/DHR/GLGF domain protein</fullName>
    </submittedName>
</protein>
<dbReference type="Proteomes" id="UP000006732">
    <property type="component" value="Chromosome"/>
</dbReference>
<dbReference type="InterPro" id="IPR001478">
    <property type="entry name" value="PDZ"/>
</dbReference>
<dbReference type="Pfam" id="PF17820">
    <property type="entry name" value="PDZ_6"/>
    <property type="match status" value="1"/>
</dbReference>
<sequence>MDFVCPDRRAASLDVLGMVISRINGFSAQRSGMETDQGLIVATVRLGSVADLTGIASGDIIAEVDGLPVRTFDDLEGSLVGRESRDPIRILFRRVSAWRFVTIPYVEEYWPA</sequence>
<name>A1AR58_PELPD</name>
<feature type="domain" description="PDZ" evidence="1">
    <location>
        <begin position="3"/>
        <end position="96"/>
    </location>
</feature>
<accession>A1AR58</accession>
<dbReference type="AlphaFoldDB" id="A1AR58"/>
<dbReference type="SMART" id="SM00228">
    <property type="entry name" value="PDZ"/>
    <property type="match status" value="1"/>
</dbReference>
<evidence type="ECO:0000313" key="3">
    <source>
        <dbReference type="Proteomes" id="UP000006732"/>
    </source>
</evidence>
<dbReference type="OrthoDB" id="73775at2"/>
<evidence type="ECO:0000259" key="1">
    <source>
        <dbReference type="PROSITE" id="PS50106"/>
    </source>
</evidence>
<dbReference type="KEGG" id="ppd:Ppro_2221"/>
<dbReference type="PROSITE" id="PS50106">
    <property type="entry name" value="PDZ"/>
    <property type="match status" value="1"/>
</dbReference>
<proteinExistence type="predicted"/>
<evidence type="ECO:0000313" key="2">
    <source>
        <dbReference type="EMBL" id="ABK99828.1"/>
    </source>
</evidence>
<dbReference type="EMBL" id="CP000482">
    <property type="protein sequence ID" value="ABK99828.1"/>
    <property type="molecule type" value="Genomic_DNA"/>
</dbReference>
<organism evidence="2 3">
    <name type="scientific">Pelobacter propionicus (strain DSM 2379 / NBRC 103807 / OttBd1)</name>
    <dbReference type="NCBI Taxonomy" id="338966"/>
    <lineage>
        <taxon>Bacteria</taxon>
        <taxon>Pseudomonadati</taxon>
        <taxon>Thermodesulfobacteriota</taxon>
        <taxon>Desulfuromonadia</taxon>
        <taxon>Desulfuromonadales</taxon>
        <taxon>Desulfuromonadaceae</taxon>
        <taxon>Pelobacter</taxon>
    </lineage>
</organism>
<dbReference type="STRING" id="338966.Ppro_2221"/>
<reference evidence="2 3" key="1">
    <citation type="submission" date="2006-10" db="EMBL/GenBank/DDBJ databases">
        <title>Complete sequence of chromosome of Pelobacter propionicus DSM 2379.</title>
        <authorList>
            <consortium name="US DOE Joint Genome Institute"/>
            <person name="Copeland A."/>
            <person name="Lucas S."/>
            <person name="Lapidus A."/>
            <person name="Barry K."/>
            <person name="Detter J.C."/>
            <person name="Glavina del Rio T."/>
            <person name="Hammon N."/>
            <person name="Israni S."/>
            <person name="Dalin E."/>
            <person name="Tice H."/>
            <person name="Pitluck S."/>
            <person name="Saunders E."/>
            <person name="Brettin T."/>
            <person name="Bruce D."/>
            <person name="Han C."/>
            <person name="Tapia R."/>
            <person name="Schmutz J."/>
            <person name="Larimer F."/>
            <person name="Land M."/>
            <person name="Hauser L."/>
            <person name="Kyrpides N."/>
            <person name="Kim E."/>
            <person name="Lovley D."/>
            <person name="Richardson P."/>
        </authorList>
    </citation>
    <scope>NUCLEOTIDE SEQUENCE [LARGE SCALE GENOMIC DNA]</scope>
    <source>
        <strain evidence="3">DSM 2379 / NBRC 103807 / OttBd1</strain>
    </source>
</reference>
<dbReference type="Gene3D" id="2.30.42.10">
    <property type="match status" value="1"/>
</dbReference>
<dbReference type="InterPro" id="IPR036034">
    <property type="entry name" value="PDZ_sf"/>
</dbReference>
<dbReference type="InterPro" id="IPR041489">
    <property type="entry name" value="PDZ_6"/>
</dbReference>
<dbReference type="HOGENOM" id="CLU_2143464_0_0_7"/>
<keyword evidence="3" id="KW-1185">Reference proteome</keyword>
<dbReference type="eggNOG" id="COG0265">
    <property type="taxonomic scope" value="Bacteria"/>
</dbReference>